<sequence length="63" mass="7009">MPELYWYYGYPVVLLIMLFVAGGMLLYFWRRIGSPGNSGGHKGQVLHSAAIDVQGQGINEVTH</sequence>
<keyword evidence="3" id="KW-1185">Reference proteome</keyword>
<evidence type="ECO:0000256" key="1">
    <source>
        <dbReference type="SAM" id="Phobius"/>
    </source>
</evidence>
<organism evidence="2 3">
    <name type="scientific">Thiohalomonas denitrificans</name>
    <dbReference type="NCBI Taxonomy" id="415747"/>
    <lineage>
        <taxon>Bacteria</taxon>
        <taxon>Pseudomonadati</taxon>
        <taxon>Pseudomonadota</taxon>
        <taxon>Gammaproteobacteria</taxon>
        <taxon>Thiohalomonadales</taxon>
        <taxon>Thiohalomonadaceae</taxon>
        <taxon>Thiohalomonas</taxon>
    </lineage>
</organism>
<gene>
    <name evidence="2" type="ORF">SAMN03097708_01437</name>
</gene>
<dbReference type="Proteomes" id="UP000199648">
    <property type="component" value="Unassembled WGS sequence"/>
</dbReference>
<proteinExistence type="predicted"/>
<dbReference type="AlphaFoldDB" id="A0A1G5Q6J6"/>
<dbReference type="Gene3D" id="1.20.58.340">
    <property type="entry name" value="Magnesium transport protein CorA, transmembrane region"/>
    <property type="match status" value="1"/>
</dbReference>
<feature type="transmembrane region" description="Helical" evidence="1">
    <location>
        <begin position="6"/>
        <end position="29"/>
    </location>
</feature>
<keyword evidence="1" id="KW-0472">Membrane</keyword>
<keyword evidence="1" id="KW-0812">Transmembrane</keyword>
<reference evidence="2 3" key="1">
    <citation type="submission" date="2016-10" db="EMBL/GenBank/DDBJ databases">
        <authorList>
            <person name="de Groot N.N."/>
        </authorList>
    </citation>
    <scope>NUCLEOTIDE SEQUENCE [LARGE SCALE GENOMIC DNA]</scope>
    <source>
        <strain evidence="2 3">HLD2</strain>
    </source>
</reference>
<evidence type="ECO:0000313" key="3">
    <source>
        <dbReference type="Proteomes" id="UP000199648"/>
    </source>
</evidence>
<evidence type="ECO:0000313" key="2">
    <source>
        <dbReference type="EMBL" id="SCZ57484.1"/>
    </source>
</evidence>
<name>A0A1G5Q6J6_9GAMM</name>
<accession>A0A1G5Q6J6</accession>
<keyword evidence="1" id="KW-1133">Transmembrane helix</keyword>
<dbReference type="EMBL" id="FMWD01000004">
    <property type="protein sequence ID" value="SCZ57484.1"/>
    <property type="molecule type" value="Genomic_DNA"/>
</dbReference>
<protein>
    <submittedName>
        <fullName evidence="2">Uncharacterized protein</fullName>
    </submittedName>
</protein>
<dbReference type="STRING" id="415747.SAMN03097708_01437"/>